<accession>A0A109JZH2</accession>
<keyword evidence="4" id="KW-1003">Cell membrane</keyword>
<keyword evidence="16" id="KW-1185">Reference proteome</keyword>
<evidence type="ECO:0000256" key="5">
    <source>
        <dbReference type="ARBA" id="ARBA00022617"/>
    </source>
</evidence>
<keyword evidence="11 13" id="KW-0472">Membrane</keyword>
<keyword evidence="8" id="KW-0249">Electron transport</keyword>
<comment type="caution">
    <text evidence="15">The sequence shown here is derived from an EMBL/GenBank/DDBJ whole genome shotgun (WGS) entry which is preliminary data.</text>
</comment>
<keyword evidence="6 13" id="KW-0812">Transmembrane</keyword>
<keyword evidence="9 13" id="KW-1133">Transmembrane helix</keyword>
<dbReference type="GO" id="GO:0005886">
    <property type="term" value="C:plasma membrane"/>
    <property type="evidence" value="ECO:0007669"/>
    <property type="project" value="UniProtKB-SubCell"/>
</dbReference>
<dbReference type="GO" id="GO:0046872">
    <property type="term" value="F:metal ion binding"/>
    <property type="evidence" value="ECO:0007669"/>
    <property type="project" value="UniProtKB-KW"/>
</dbReference>
<comment type="subcellular location">
    <subcellularLocation>
        <location evidence="2">Cell membrane</location>
        <topology evidence="2">Multi-pass membrane protein</topology>
    </subcellularLocation>
</comment>
<evidence type="ECO:0000256" key="4">
    <source>
        <dbReference type="ARBA" id="ARBA00022475"/>
    </source>
</evidence>
<comment type="cofactor">
    <cofactor evidence="1">
        <name>heme b</name>
        <dbReference type="ChEBI" id="CHEBI:60344"/>
    </cofactor>
</comment>
<evidence type="ECO:0000256" key="6">
    <source>
        <dbReference type="ARBA" id="ARBA00022692"/>
    </source>
</evidence>
<evidence type="ECO:0000313" key="15">
    <source>
        <dbReference type="EMBL" id="KWV58002.1"/>
    </source>
</evidence>
<keyword evidence="7" id="KW-0479">Metal-binding</keyword>
<name>A0A109JZH2_9HYPH</name>
<evidence type="ECO:0000256" key="9">
    <source>
        <dbReference type="ARBA" id="ARBA00022989"/>
    </source>
</evidence>
<evidence type="ECO:0000256" key="7">
    <source>
        <dbReference type="ARBA" id="ARBA00022723"/>
    </source>
</evidence>
<dbReference type="AlphaFoldDB" id="A0A109JZH2"/>
<dbReference type="GO" id="GO:0009055">
    <property type="term" value="F:electron transfer activity"/>
    <property type="evidence" value="ECO:0007669"/>
    <property type="project" value="InterPro"/>
</dbReference>
<dbReference type="InterPro" id="IPR016174">
    <property type="entry name" value="Di-haem_cyt_TM"/>
</dbReference>
<dbReference type="SUPFAM" id="SSF81342">
    <property type="entry name" value="Transmembrane di-heme cytochromes"/>
    <property type="match status" value="1"/>
</dbReference>
<evidence type="ECO:0000256" key="13">
    <source>
        <dbReference type="SAM" id="Phobius"/>
    </source>
</evidence>
<dbReference type="GO" id="GO:0022904">
    <property type="term" value="P:respiratory electron transport chain"/>
    <property type="evidence" value="ECO:0007669"/>
    <property type="project" value="InterPro"/>
</dbReference>
<dbReference type="GO" id="GO:0020037">
    <property type="term" value="F:heme binding"/>
    <property type="evidence" value="ECO:0007669"/>
    <property type="project" value="TreeGrafter"/>
</dbReference>
<feature type="domain" description="Cytochrome b561 bacterial/Ni-hydrogenase" evidence="14">
    <location>
        <begin position="6"/>
        <end position="156"/>
    </location>
</feature>
<comment type="similarity">
    <text evidence="12">Belongs to the cytochrome b561 family.</text>
</comment>
<feature type="transmembrane region" description="Helical" evidence="13">
    <location>
        <begin position="92"/>
        <end position="116"/>
    </location>
</feature>
<evidence type="ECO:0000256" key="1">
    <source>
        <dbReference type="ARBA" id="ARBA00001970"/>
    </source>
</evidence>
<feature type="transmembrane region" description="Helical" evidence="13">
    <location>
        <begin position="53"/>
        <end position="71"/>
    </location>
</feature>
<dbReference type="PANTHER" id="PTHR30529:SF1">
    <property type="entry name" value="CYTOCHROME B561 HOMOLOG 2"/>
    <property type="match status" value="1"/>
</dbReference>
<dbReference type="Proteomes" id="UP000068164">
    <property type="component" value="Unassembled WGS sequence"/>
</dbReference>
<feature type="transmembrane region" description="Helical" evidence="13">
    <location>
        <begin position="128"/>
        <end position="146"/>
    </location>
</feature>
<dbReference type="EMBL" id="LNCD01000025">
    <property type="protein sequence ID" value="KWV58002.1"/>
    <property type="molecule type" value="Genomic_DNA"/>
</dbReference>
<evidence type="ECO:0000256" key="12">
    <source>
        <dbReference type="ARBA" id="ARBA00037975"/>
    </source>
</evidence>
<dbReference type="InterPro" id="IPR011577">
    <property type="entry name" value="Cyt_b561_bac/Ni-Hgenase"/>
</dbReference>
<evidence type="ECO:0000256" key="10">
    <source>
        <dbReference type="ARBA" id="ARBA00023004"/>
    </source>
</evidence>
<evidence type="ECO:0000256" key="2">
    <source>
        <dbReference type="ARBA" id="ARBA00004651"/>
    </source>
</evidence>
<dbReference type="Pfam" id="PF01292">
    <property type="entry name" value="Ni_hydr_CYTB"/>
    <property type="match status" value="1"/>
</dbReference>
<evidence type="ECO:0000256" key="11">
    <source>
        <dbReference type="ARBA" id="ARBA00023136"/>
    </source>
</evidence>
<keyword evidence="5" id="KW-0349">Heme</keyword>
<keyword evidence="10" id="KW-0408">Iron</keyword>
<dbReference type="OrthoDB" id="8156287at2"/>
<evidence type="ECO:0000256" key="3">
    <source>
        <dbReference type="ARBA" id="ARBA00022448"/>
    </source>
</evidence>
<keyword evidence="3" id="KW-0813">Transport</keyword>
<dbReference type="InterPro" id="IPR052168">
    <property type="entry name" value="Cytochrome_b561_oxidase"/>
</dbReference>
<gene>
    <name evidence="15" type="ORF">AS026_30650</name>
</gene>
<proteinExistence type="inferred from homology"/>
<feature type="transmembrane region" description="Helical" evidence="13">
    <location>
        <begin position="7"/>
        <end position="25"/>
    </location>
</feature>
<dbReference type="RefSeq" id="WP_062368730.1">
    <property type="nucleotide sequence ID" value="NZ_LNCD01000025.1"/>
</dbReference>
<dbReference type="PANTHER" id="PTHR30529">
    <property type="entry name" value="CYTOCHROME B561"/>
    <property type="match status" value="1"/>
</dbReference>
<evidence type="ECO:0000313" key="16">
    <source>
        <dbReference type="Proteomes" id="UP000068164"/>
    </source>
</evidence>
<evidence type="ECO:0000259" key="14">
    <source>
        <dbReference type="Pfam" id="PF01292"/>
    </source>
</evidence>
<protein>
    <recommendedName>
        <fullName evidence="14">Cytochrome b561 bacterial/Ni-hydrogenase domain-containing protein</fullName>
    </recommendedName>
</protein>
<sequence>MRKGYRGYQIALHWVIAGLLPIQYLTGGSIERTHHAVHMGVQPSATDVLQHLVHNYAGLAIGGLMVLRLLLRIMQPPTRATPVTRADLLATALHIAFYAAIIGQAALGFVASYLTFSVAPLHVIGSNVILMMVAIHFTAAAWHTLIKRDATIDRIILPRTDEPVTWTVRSDANRIVR</sequence>
<reference evidence="15 16" key="1">
    <citation type="submission" date="2015-11" db="EMBL/GenBank/DDBJ databases">
        <title>Draft Genome Sequence of the Strain BR 10423 (Rhizobium sp.) isolated from nodules of Mimosa pudica.</title>
        <authorList>
            <person name="Barauna A.C."/>
            <person name="Zilli J.E."/>
            <person name="Simoes-Araujo J.L."/>
            <person name="Reis V.M."/>
            <person name="James E.K."/>
            <person name="Reis F.B.Jr."/>
            <person name="Rouws L.F."/>
            <person name="Passos S.R."/>
            <person name="Gois S.R."/>
        </authorList>
    </citation>
    <scope>NUCLEOTIDE SEQUENCE [LARGE SCALE GENOMIC DNA]</scope>
    <source>
        <strain evidence="15 16">BR10423</strain>
    </source>
</reference>
<evidence type="ECO:0000256" key="8">
    <source>
        <dbReference type="ARBA" id="ARBA00022982"/>
    </source>
</evidence>
<organism evidence="15 16">
    <name type="scientific">Rhizobium altiplani</name>
    <dbReference type="NCBI Taxonomy" id="1864509"/>
    <lineage>
        <taxon>Bacteria</taxon>
        <taxon>Pseudomonadati</taxon>
        <taxon>Pseudomonadota</taxon>
        <taxon>Alphaproteobacteria</taxon>
        <taxon>Hyphomicrobiales</taxon>
        <taxon>Rhizobiaceae</taxon>
        <taxon>Rhizobium/Agrobacterium group</taxon>
        <taxon>Rhizobium</taxon>
    </lineage>
</organism>